<evidence type="ECO:0000313" key="1">
    <source>
        <dbReference type="EMBL" id="RIA55120.1"/>
    </source>
</evidence>
<dbReference type="OrthoDB" id="7159482at2"/>
<keyword evidence="2" id="KW-1185">Reference proteome</keyword>
<dbReference type="InterPro" id="IPR021252">
    <property type="entry name" value="DUF2794"/>
</dbReference>
<dbReference type="RefSeq" id="WP_119060070.1">
    <property type="nucleotide sequence ID" value="NZ_QXDF01000001.1"/>
</dbReference>
<evidence type="ECO:0000313" key="2">
    <source>
        <dbReference type="Proteomes" id="UP000266273"/>
    </source>
</evidence>
<gene>
    <name evidence="1" type="ORF">BXY53_0173</name>
</gene>
<reference evidence="1 2" key="1">
    <citation type="submission" date="2018-08" db="EMBL/GenBank/DDBJ databases">
        <title>Genomic Encyclopedia of Archaeal and Bacterial Type Strains, Phase II (KMG-II): from individual species to whole genera.</title>
        <authorList>
            <person name="Goeker M."/>
        </authorList>
    </citation>
    <scope>NUCLEOTIDE SEQUENCE [LARGE SCALE GENOMIC DNA]</scope>
    <source>
        <strain evidence="1 2">DSM 5002</strain>
    </source>
</reference>
<protein>
    <submittedName>
        <fullName evidence="1">Uncharacterized protein DUF2794</fullName>
    </submittedName>
</protein>
<dbReference type="Proteomes" id="UP000266273">
    <property type="component" value="Unassembled WGS sequence"/>
</dbReference>
<name>A0A397Q0T3_9HYPH</name>
<dbReference type="EMBL" id="QXDF01000001">
    <property type="protein sequence ID" value="RIA55120.1"/>
    <property type="molecule type" value="Genomic_DNA"/>
</dbReference>
<accession>A0A397Q0T3</accession>
<dbReference type="Pfam" id="PF10984">
    <property type="entry name" value="DUF2794"/>
    <property type="match status" value="1"/>
</dbReference>
<dbReference type="AlphaFoldDB" id="A0A397Q0T3"/>
<sequence>MSESEPIGFSPAHENQTYLIANGSDGRASVVAFNRAELSAILSVYGRMVAQGEWRDYGIDMQKDRAVFYIFRRSSERPLYTIEKRPKLARKQGAYLVIAMTGLILKRGNDLNKVMRVLDKRLTVVK</sequence>
<comment type="caution">
    <text evidence="1">The sequence shown here is derived from an EMBL/GenBank/DDBJ whole genome shotgun (WGS) entry which is preliminary data.</text>
</comment>
<organism evidence="1 2">
    <name type="scientific">Dichotomicrobium thermohalophilum</name>
    <dbReference type="NCBI Taxonomy" id="933063"/>
    <lineage>
        <taxon>Bacteria</taxon>
        <taxon>Pseudomonadati</taxon>
        <taxon>Pseudomonadota</taxon>
        <taxon>Alphaproteobacteria</taxon>
        <taxon>Hyphomicrobiales</taxon>
        <taxon>Hyphomicrobiaceae</taxon>
        <taxon>Dichotomicrobium</taxon>
    </lineage>
</organism>
<proteinExistence type="predicted"/>